<dbReference type="Proteomes" id="UP001140502">
    <property type="component" value="Unassembled WGS sequence"/>
</dbReference>
<reference evidence="2" key="1">
    <citation type="submission" date="2022-10" db="EMBL/GenBank/DDBJ databases">
        <title>Tapping the CABI collections for fungal endophytes: first genome assemblies for Collariella, Neodidymelliopsis, Ascochyta clinopodiicola, Didymella pomorum, Didymosphaeria variabile, Neocosmospora piperis and Neocucurbitaria cava.</title>
        <authorList>
            <person name="Hill R."/>
        </authorList>
    </citation>
    <scope>NUCLEOTIDE SEQUENCE</scope>
    <source>
        <strain evidence="2">IMI 366586</strain>
    </source>
</reference>
<name>A0A9W8WH34_9HYPO</name>
<dbReference type="EMBL" id="JAPEUR010000057">
    <property type="protein sequence ID" value="KAJ4324679.1"/>
    <property type="molecule type" value="Genomic_DNA"/>
</dbReference>
<protein>
    <submittedName>
        <fullName evidence="2">Uncharacterized protein</fullName>
    </submittedName>
</protein>
<proteinExistence type="predicted"/>
<organism evidence="2 3">
    <name type="scientific">Fusarium piperis</name>
    <dbReference type="NCBI Taxonomy" id="1435070"/>
    <lineage>
        <taxon>Eukaryota</taxon>
        <taxon>Fungi</taxon>
        <taxon>Dikarya</taxon>
        <taxon>Ascomycota</taxon>
        <taxon>Pezizomycotina</taxon>
        <taxon>Sordariomycetes</taxon>
        <taxon>Hypocreomycetidae</taxon>
        <taxon>Hypocreales</taxon>
        <taxon>Nectriaceae</taxon>
        <taxon>Fusarium</taxon>
        <taxon>Fusarium solani species complex</taxon>
    </lineage>
</organism>
<sequence>MSDQQSPRPDLGWFGRREPFRRFDNLSDILSVGTETIGKMTVDCKFLFKQSHWGVMGEGLPAGIIYMDLIFGPPQGCRVKSVTATVTLDEDDGCLNTYKAQNGITDHESDHQGVRMGPWFGPDHLVGPENITEVEKTKNFHPEVHFMGSGAKIFDTSSSRSSKASSRWSFNGQLLPDKEPRAYKTLQWHITGSELKSPSFPRNCVHTAFSFQHSGQPFLMKVMIEGKLAKWNQRAKEKLNLKFGSSKDREGQTATLIHFKQLQLFTTPLDQLGKSLPKKMMLVNRREGPVMVPNTVSPSFQATESRQDDYFNQTTPDDESSPQPPQAAKLPQRPLDQRFEARQAQTEATDEDMTRMFQATILSPPRQEIMGNAPQSSRSDSQVILVDPAEVQEKKTSQENETTVTLTKPNADQQAMLKILEFPALLTLLQFIAVLMDMLGRSRKAKAVTLSKVPVTPS</sequence>
<gene>
    <name evidence="2" type="ORF">N0V84_003804</name>
</gene>
<keyword evidence="3" id="KW-1185">Reference proteome</keyword>
<evidence type="ECO:0000256" key="1">
    <source>
        <dbReference type="SAM" id="MobiDB-lite"/>
    </source>
</evidence>
<accession>A0A9W8WH34</accession>
<dbReference type="OrthoDB" id="3922785at2759"/>
<evidence type="ECO:0000313" key="3">
    <source>
        <dbReference type="Proteomes" id="UP001140502"/>
    </source>
</evidence>
<feature type="region of interest" description="Disordered" evidence="1">
    <location>
        <begin position="310"/>
        <end position="350"/>
    </location>
</feature>
<dbReference type="AlphaFoldDB" id="A0A9W8WH34"/>
<evidence type="ECO:0000313" key="2">
    <source>
        <dbReference type="EMBL" id="KAJ4324679.1"/>
    </source>
</evidence>
<comment type="caution">
    <text evidence="2">The sequence shown here is derived from an EMBL/GenBank/DDBJ whole genome shotgun (WGS) entry which is preliminary data.</text>
</comment>